<dbReference type="SUPFAM" id="SSF51735">
    <property type="entry name" value="NAD(P)-binding Rossmann-fold domains"/>
    <property type="match status" value="1"/>
</dbReference>
<dbReference type="GO" id="GO:0016491">
    <property type="term" value="F:oxidoreductase activity"/>
    <property type="evidence" value="ECO:0007669"/>
    <property type="project" value="UniProtKB-KW"/>
</dbReference>
<reference evidence="3 4" key="1">
    <citation type="submission" date="2019-08" db="EMBL/GenBank/DDBJ databases">
        <title>Complete genome sequence of Candidatus Uab amorphum.</title>
        <authorList>
            <person name="Shiratori T."/>
            <person name="Suzuki S."/>
            <person name="Kakizawa Y."/>
            <person name="Ishida K."/>
        </authorList>
    </citation>
    <scope>NUCLEOTIDE SEQUENCE [LARGE SCALE GENOMIC DNA]</scope>
    <source>
        <strain evidence="3 4">SRT547</strain>
    </source>
</reference>
<feature type="domain" description="Enoyl reductase (ER)" evidence="2">
    <location>
        <begin position="11"/>
        <end position="335"/>
    </location>
</feature>
<dbReference type="InterPro" id="IPR036291">
    <property type="entry name" value="NAD(P)-bd_dom_sf"/>
</dbReference>
<keyword evidence="1" id="KW-0560">Oxidoreductase</keyword>
<dbReference type="RefSeq" id="WP_151966169.1">
    <property type="nucleotide sequence ID" value="NZ_AP019860.1"/>
</dbReference>
<accession>A0A5S9F0T1</accession>
<dbReference type="InterPro" id="IPR020843">
    <property type="entry name" value="ER"/>
</dbReference>
<organism evidence="3 4">
    <name type="scientific">Uabimicrobium amorphum</name>
    <dbReference type="NCBI Taxonomy" id="2596890"/>
    <lineage>
        <taxon>Bacteria</taxon>
        <taxon>Pseudomonadati</taxon>
        <taxon>Planctomycetota</taxon>
        <taxon>Candidatus Uabimicrobiia</taxon>
        <taxon>Candidatus Uabimicrobiales</taxon>
        <taxon>Candidatus Uabimicrobiaceae</taxon>
        <taxon>Candidatus Uabimicrobium</taxon>
    </lineage>
</organism>
<dbReference type="Pfam" id="PF08240">
    <property type="entry name" value="ADH_N"/>
    <property type="match status" value="1"/>
</dbReference>
<keyword evidence="4" id="KW-1185">Reference proteome</keyword>
<dbReference type="InterPro" id="IPR013154">
    <property type="entry name" value="ADH-like_N"/>
</dbReference>
<protein>
    <submittedName>
        <fullName evidence="3">Alcohol dehydrogenase</fullName>
    </submittedName>
</protein>
<gene>
    <name evidence="3" type="ORF">UABAM_00249</name>
</gene>
<dbReference type="OrthoDB" id="9770238at2"/>
<proteinExistence type="predicted"/>
<dbReference type="InterPro" id="IPR011032">
    <property type="entry name" value="GroES-like_sf"/>
</dbReference>
<dbReference type="Gene3D" id="3.90.180.10">
    <property type="entry name" value="Medium-chain alcohol dehydrogenases, catalytic domain"/>
    <property type="match status" value="1"/>
</dbReference>
<evidence type="ECO:0000256" key="1">
    <source>
        <dbReference type="ARBA" id="ARBA00023002"/>
    </source>
</evidence>
<dbReference type="SMART" id="SM00829">
    <property type="entry name" value="PKS_ER"/>
    <property type="match status" value="1"/>
</dbReference>
<evidence type="ECO:0000259" key="2">
    <source>
        <dbReference type="SMART" id="SM00829"/>
    </source>
</evidence>
<dbReference type="Pfam" id="PF13602">
    <property type="entry name" value="ADH_zinc_N_2"/>
    <property type="match status" value="1"/>
</dbReference>
<dbReference type="PANTHER" id="PTHR44054:SF1">
    <property type="entry name" value="SYNAPTIC VESICLE MEMBRANE PROTEIN VAT-1 HOMOLOG"/>
    <property type="match status" value="1"/>
</dbReference>
<dbReference type="EMBL" id="AP019860">
    <property type="protein sequence ID" value="BBM81907.1"/>
    <property type="molecule type" value="Genomic_DNA"/>
</dbReference>
<dbReference type="Proteomes" id="UP000326354">
    <property type="component" value="Chromosome"/>
</dbReference>
<evidence type="ECO:0000313" key="4">
    <source>
        <dbReference type="Proteomes" id="UP000326354"/>
    </source>
</evidence>
<dbReference type="SUPFAM" id="SSF50129">
    <property type="entry name" value="GroES-like"/>
    <property type="match status" value="1"/>
</dbReference>
<evidence type="ECO:0000313" key="3">
    <source>
        <dbReference type="EMBL" id="BBM81907.1"/>
    </source>
</evidence>
<name>A0A5S9F0T1_UABAM</name>
<dbReference type="AlphaFoldDB" id="A0A5S9F0T1"/>
<dbReference type="Gene3D" id="3.40.50.720">
    <property type="entry name" value="NAD(P)-binding Rossmann-like Domain"/>
    <property type="match status" value="1"/>
</dbReference>
<dbReference type="KEGG" id="uam:UABAM_00249"/>
<sequence>MKKLWKIKQAGNINNLALSEEKLLPLADDKIRVATRAVGLNFADIFALVGLYSATPKGSFTPGLEFAGTVTQVGKNVDGYKEGDRVFGVTRFGGYSSVIDSLPQYCYALPDDWSFAEGAAYPAQTLTAWYAIKELANVKPQQNVLIQSAAGGVGYQALQICKSIHARAIGNVSTTEKKEFLAKRGFSDIFVRNPNLFTQQVRELLNGQELHVVLDAIGGKVQQQSYDLLSATGRLIIFGAAEYTPTKRRPNYIKSIWKYLSRPRYDSLQLISDNKSVMGFNLIWLWDEVEVLQPMFSEMQAHDLRPFVGKEFSFTEALNAIDWLKSGKSIGKVVLKVDENDF</sequence>
<dbReference type="PANTHER" id="PTHR44054">
    <property type="entry name" value="SYNAPTIC VESICLE MEMBRANE PROTEIN VAT-1 HOMOLOG-LIKE"/>
    <property type="match status" value="1"/>
</dbReference>
<dbReference type="InterPro" id="IPR052100">
    <property type="entry name" value="SV-ATPase_mito-regulator"/>
</dbReference>